<evidence type="ECO:0000256" key="1">
    <source>
        <dbReference type="ARBA" id="ARBA00022722"/>
    </source>
</evidence>
<feature type="domain" description="XPG N-terminal" evidence="6">
    <location>
        <begin position="1"/>
        <end position="91"/>
    </location>
</feature>
<dbReference type="PANTHER" id="PTHR11081:SF8">
    <property type="entry name" value="EXONUCLEASE 1"/>
    <property type="match status" value="1"/>
</dbReference>
<evidence type="ECO:0000313" key="7">
    <source>
        <dbReference type="EMBL" id="CAB3978039.1"/>
    </source>
</evidence>
<evidence type="ECO:0000256" key="3">
    <source>
        <dbReference type="ARBA" id="ARBA00022801"/>
    </source>
</evidence>
<dbReference type="SMART" id="SM00485">
    <property type="entry name" value="XPGN"/>
    <property type="match status" value="1"/>
</dbReference>
<dbReference type="GO" id="GO:0046872">
    <property type="term" value="F:metal ion binding"/>
    <property type="evidence" value="ECO:0007669"/>
    <property type="project" value="UniProtKB-UniRule"/>
</dbReference>
<evidence type="ECO:0000256" key="2">
    <source>
        <dbReference type="ARBA" id="ARBA00022723"/>
    </source>
</evidence>
<dbReference type="SMART" id="SM00279">
    <property type="entry name" value="HhH2"/>
    <property type="match status" value="1"/>
</dbReference>
<keyword evidence="5 7" id="KW-0269">Exonuclease</keyword>
<dbReference type="InterPro" id="IPR036279">
    <property type="entry name" value="5-3_exonuclease_C_sf"/>
</dbReference>
<sequence>MGIPGLLPFLKNYTKRCNLRIFSGKTAAIDASCWLHKALCVSINHSGSRERSKGVMVKVSMSGDGDLLLLSDILDGCKLKMEQFRKMCIVAGCDYLKSIKGIGIRRAFQLVSSDQDLMELLSQRGASEDYMKKLGQVEEGGVAGTPGQEDELITSMVEPNGDDINCQEFNCDIIHIDKLSSISWKIPQFPVMTLEFIIVHFQRGGKIYKGVFEKSRMSDIQVGSFTCTSHCQIEIDGENYVVLWKLVKSKVTHIEDTFQPSDSNEQSENGEHIEDQLSDTYHCLPFKVLGTCYSSDRQKSLDEAYSYLEEYNRPVFVKLEAEPENAVDRNAIAVYVMSSGDYDKLKRFVSAQLID</sequence>
<dbReference type="EMBL" id="CACRXK020000084">
    <property type="protein sequence ID" value="CAB3978039.1"/>
    <property type="molecule type" value="Genomic_DNA"/>
</dbReference>
<keyword evidence="8" id="KW-1185">Reference proteome</keyword>
<accession>A0A7D9D7M3</accession>
<dbReference type="GO" id="GO:0017108">
    <property type="term" value="F:5'-flap endonuclease activity"/>
    <property type="evidence" value="ECO:0007669"/>
    <property type="project" value="TreeGrafter"/>
</dbReference>
<name>A0A7D9D7M3_PARCT</name>
<dbReference type="InterPro" id="IPR008918">
    <property type="entry name" value="HhH2"/>
</dbReference>
<dbReference type="GO" id="GO:0005634">
    <property type="term" value="C:nucleus"/>
    <property type="evidence" value="ECO:0007669"/>
    <property type="project" value="UniProtKB-SubCell"/>
</dbReference>
<dbReference type="SUPFAM" id="SSF47807">
    <property type="entry name" value="5' to 3' exonuclease, C-terminal subdomain"/>
    <property type="match status" value="1"/>
</dbReference>
<gene>
    <name evidence="7" type="ORF">PACLA_8A076442</name>
</gene>
<dbReference type="OrthoDB" id="26491at2759"/>
<protein>
    <recommendedName>
        <fullName evidence="5">Exonuclease 1</fullName>
        <ecNumber evidence="5">3.1.-.-</ecNumber>
    </recommendedName>
</protein>
<dbReference type="InterPro" id="IPR006085">
    <property type="entry name" value="XPG_DNA_repair_N"/>
</dbReference>
<dbReference type="Pfam" id="PF00752">
    <property type="entry name" value="XPG_N"/>
    <property type="match status" value="1"/>
</dbReference>
<dbReference type="EC" id="3.1.-.-" evidence="5"/>
<comment type="cofactor">
    <cofactor evidence="5">
        <name>Mg(2+)</name>
        <dbReference type="ChEBI" id="CHEBI:18420"/>
    </cofactor>
    <text evidence="5">Binds 2 magnesium ions per subunit. They probably participate in the reaction catalyzed by the enzyme. May bind an additional third magnesium ion after substrate binding.</text>
</comment>
<comment type="function">
    <text evidence="5">5'-&gt;3' double-stranded DNA exonuclease which may also possess a cryptic 3'-&gt;5' double-stranded DNA exonuclease activity. Functions in DNA mismatch repair.</text>
</comment>
<dbReference type="GO" id="GO:0006281">
    <property type="term" value="P:DNA repair"/>
    <property type="evidence" value="ECO:0007669"/>
    <property type="project" value="UniProtKB-UniRule"/>
</dbReference>
<comment type="subcellular location">
    <subcellularLocation>
        <location evidence="5">Nucleus</location>
    </subcellularLocation>
</comment>
<keyword evidence="5" id="KW-0234">DNA repair</keyword>
<dbReference type="PANTHER" id="PTHR11081">
    <property type="entry name" value="FLAP ENDONUCLEASE FAMILY MEMBER"/>
    <property type="match status" value="1"/>
</dbReference>
<keyword evidence="5" id="KW-0227">DNA damage</keyword>
<keyword evidence="3 5" id="KW-0378">Hydrolase</keyword>
<keyword evidence="5" id="KW-0228">DNA excision</keyword>
<dbReference type="Gene3D" id="3.40.50.1010">
    <property type="entry name" value="5'-nuclease"/>
    <property type="match status" value="1"/>
</dbReference>
<dbReference type="InterPro" id="IPR029060">
    <property type="entry name" value="PIN-like_dom_sf"/>
</dbReference>
<dbReference type="AlphaFoldDB" id="A0A7D9D7M3"/>
<comment type="caution">
    <text evidence="7">The sequence shown here is derived from an EMBL/GenBank/DDBJ whole genome shotgun (WGS) entry which is preliminary data.</text>
</comment>
<keyword evidence="1 5" id="KW-0540">Nuclease</keyword>
<dbReference type="SUPFAM" id="SSF88723">
    <property type="entry name" value="PIN domain-like"/>
    <property type="match status" value="1"/>
</dbReference>
<dbReference type="GO" id="GO:0035312">
    <property type="term" value="F:5'-3' DNA exonuclease activity"/>
    <property type="evidence" value="ECO:0007669"/>
    <property type="project" value="UniProtKB-UniRule"/>
</dbReference>
<keyword evidence="5" id="KW-0267">Excision nuclease</keyword>
<dbReference type="InterPro" id="IPR006084">
    <property type="entry name" value="XPG/Rad2"/>
</dbReference>
<dbReference type="GO" id="GO:0003677">
    <property type="term" value="F:DNA binding"/>
    <property type="evidence" value="ECO:0007669"/>
    <property type="project" value="UniProtKB-UniRule"/>
</dbReference>
<keyword evidence="5" id="KW-0238">DNA-binding</keyword>
<proteinExistence type="inferred from homology"/>
<dbReference type="Proteomes" id="UP001152795">
    <property type="component" value="Unassembled WGS sequence"/>
</dbReference>
<keyword evidence="5" id="KW-0539">Nucleus</keyword>
<comment type="similarity">
    <text evidence="5">Belongs to the XPG/RAD2 endonuclease family. EXO1 subfamily.</text>
</comment>
<dbReference type="Gene3D" id="1.10.150.20">
    <property type="entry name" value="5' to 3' exonuclease, C-terminal subdomain"/>
    <property type="match status" value="1"/>
</dbReference>
<organism evidence="7 8">
    <name type="scientific">Paramuricea clavata</name>
    <name type="common">Red gorgonian</name>
    <name type="synonym">Violescent sea-whip</name>
    <dbReference type="NCBI Taxonomy" id="317549"/>
    <lineage>
        <taxon>Eukaryota</taxon>
        <taxon>Metazoa</taxon>
        <taxon>Cnidaria</taxon>
        <taxon>Anthozoa</taxon>
        <taxon>Octocorallia</taxon>
        <taxon>Malacalcyonacea</taxon>
        <taxon>Plexauridae</taxon>
        <taxon>Paramuricea</taxon>
    </lineage>
</organism>
<evidence type="ECO:0000256" key="4">
    <source>
        <dbReference type="ARBA" id="ARBA00022842"/>
    </source>
</evidence>
<reference evidence="7" key="1">
    <citation type="submission" date="2020-04" db="EMBL/GenBank/DDBJ databases">
        <authorList>
            <person name="Alioto T."/>
            <person name="Alioto T."/>
            <person name="Gomez Garrido J."/>
        </authorList>
    </citation>
    <scope>NUCLEOTIDE SEQUENCE</scope>
    <source>
        <strain evidence="7">A484AB</strain>
    </source>
</reference>
<evidence type="ECO:0000313" key="8">
    <source>
        <dbReference type="Proteomes" id="UP001152795"/>
    </source>
</evidence>
<keyword evidence="4 5" id="KW-0460">Magnesium</keyword>
<evidence type="ECO:0000256" key="5">
    <source>
        <dbReference type="RuleBase" id="RU910737"/>
    </source>
</evidence>
<evidence type="ECO:0000259" key="6">
    <source>
        <dbReference type="SMART" id="SM00485"/>
    </source>
</evidence>
<keyword evidence="2 5" id="KW-0479">Metal-binding</keyword>